<evidence type="ECO:0000313" key="9">
    <source>
        <dbReference type="Proteomes" id="UP000440367"/>
    </source>
</evidence>
<comment type="caution">
    <text evidence="1">The sequence shown here is derived from an EMBL/GenBank/DDBJ whole genome shotgun (WGS) entry which is preliminary data.</text>
</comment>
<reference evidence="7 8" key="1">
    <citation type="submission" date="2018-08" db="EMBL/GenBank/DDBJ databases">
        <title>Genomic investigation of the strawberry pathogen Phytophthora fragariae indicates pathogenicity is determined by transcriptional variation in three key races.</title>
        <authorList>
            <person name="Adams T.M."/>
            <person name="Armitage A.D."/>
            <person name="Sobczyk M.K."/>
            <person name="Bates H.J."/>
            <person name="Dunwell J.M."/>
            <person name="Nellist C.F."/>
            <person name="Harrison R.J."/>
        </authorList>
    </citation>
    <scope>NUCLEOTIDE SEQUENCE [LARGE SCALE GENOMIC DNA]</scope>
    <source>
        <strain evidence="6 9">BC-1</strain>
        <strain evidence="5 8">NOV-27</strain>
        <strain evidence="4 10">NOV-5</strain>
        <strain evidence="3 11">NOV-71</strain>
        <strain evidence="1 7">NOV-9</strain>
        <strain evidence="2 12">SCRP245</strain>
    </source>
</reference>
<dbReference type="Proteomes" id="UP000440367">
    <property type="component" value="Unassembled WGS sequence"/>
</dbReference>
<evidence type="ECO:0000313" key="8">
    <source>
        <dbReference type="Proteomes" id="UP000433483"/>
    </source>
</evidence>
<dbReference type="Proteomes" id="UP000440732">
    <property type="component" value="Unassembled WGS sequence"/>
</dbReference>
<protein>
    <recommendedName>
        <fullName evidence="13">DDE Tnp4 domain-containing protein</fullName>
    </recommendedName>
</protein>
<dbReference type="Proteomes" id="UP000441208">
    <property type="component" value="Unassembled WGS sequence"/>
</dbReference>
<evidence type="ECO:0000313" key="5">
    <source>
        <dbReference type="EMBL" id="KAE9234251.1"/>
    </source>
</evidence>
<organism evidence="1 7">
    <name type="scientific">Phytophthora fragariae</name>
    <dbReference type="NCBI Taxonomy" id="53985"/>
    <lineage>
        <taxon>Eukaryota</taxon>
        <taxon>Sar</taxon>
        <taxon>Stramenopiles</taxon>
        <taxon>Oomycota</taxon>
        <taxon>Peronosporomycetes</taxon>
        <taxon>Peronosporales</taxon>
        <taxon>Peronosporaceae</taxon>
        <taxon>Phytophthora</taxon>
    </lineage>
</organism>
<dbReference type="AlphaFoldDB" id="A0A6A3FSM8"/>
<proteinExistence type="predicted"/>
<sequence>MHPSDVKKLKRGVTAAIFQLAMAQQLQEASRVGHDEGDTAEDDVLPDLVNLRHALNSVRYSVPRKNVVRSTAHQRLLYTLGDAEFRTFTRVSKNTFNVLLDLIRRRGLPAEAQQHEKTSTRRGSTTCRDAGMGIRTQINRKKDFRHVNNHILACVMLHNLGIALFDEWDDAALDDEDDDDINSGSGGKTAKEKRERIKVVLLRM</sequence>
<evidence type="ECO:0000313" key="6">
    <source>
        <dbReference type="EMBL" id="KAE9257593.1"/>
    </source>
</evidence>
<evidence type="ECO:0000313" key="2">
    <source>
        <dbReference type="EMBL" id="KAE9028570.1"/>
    </source>
</evidence>
<evidence type="ECO:0000313" key="4">
    <source>
        <dbReference type="EMBL" id="KAE9153834.1"/>
    </source>
</evidence>
<dbReference type="EMBL" id="QXFW01000042">
    <property type="protein sequence ID" value="KAE9028570.1"/>
    <property type="molecule type" value="Genomic_DNA"/>
</dbReference>
<keyword evidence="8" id="KW-1185">Reference proteome</keyword>
<dbReference type="EMBL" id="QXGA01000056">
    <property type="protein sequence ID" value="KAE9153834.1"/>
    <property type="molecule type" value="Genomic_DNA"/>
</dbReference>
<evidence type="ECO:0000313" key="11">
    <source>
        <dbReference type="Proteomes" id="UP000441208"/>
    </source>
</evidence>
<dbReference type="EMBL" id="QXGD01000020">
    <property type="protein sequence ID" value="KAE9257593.1"/>
    <property type="molecule type" value="Genomic_DNA"/>
</dbReference>
<name>A0A6A3FSM8_9STRA</name>
<evidence type="ECO:0000313" key="1">
    <source>
        <dbReference type="EMBL" id="KAE8948559.1"/>
    </source>
</evidence>
<evidence type="ECO:0008006" key="13">
    <source>
        <dbReference type="Google" id="ProtNLM"/>
    </source>
</evidence>
<evidence type="ECO:0000313" key="12">
    <source>
        <dbReference type="Proteomes" id="UP000460718"/>
    </source>
</evidence>
<dbReference type="EMBL" id="QXGF01000046">
    <property type="protein sequence ID" value="KAE8948559.1"/>
    <property type="molecule type" value="Genomic_DNA"/>
</dbReference>
<dbReference type="EMBL" id="QXFZ01000037">
    <property type="protein sequence ID" value="KAE9138141.1"/>
    <property type="molecule type" value="Genomic_DNA"/>
</dbReference>
<dbReference type="Proteomes" id="UP000460718">
    <property type="component" value="Unassembled WGS sequence"/>
</dbReference>
<dbReference type="OrthoDB" id="108131at2759"/>
<accession>A0A6A3FSM8</accession>
<dbReference type="Proteomes" id="UP000433483">
    <property type="component" value="Unassembled WGS sequence"/>
</dbReference>
<evidence type="ECO:0000313" key="10">
    <source>
        <dbReference type="Proteomes" id="UP000440732"/>
    </source>
</evidence>
<gene>
    <name evidence="6" type="ORF">PF002_g881</name>
    <name evidence="5" type="ORF">PF005_g1971</name>
    <name evidence="4" type="ORF">PF006_g2086</name>
    <name evidence="3" type="ORF">PF007_g1530</name>
    <name evidence="1" type="ORF">PF009_g1882</name>
    <name evidence="2" type="ORF">PF011_g1514</name>
</gene>
<evidence type="ECO:0000313" key="7">
    <source>
        <dbReference type="Proteomes" id="UP000429523"/>
    </source>
</evidence>
<dbReference type="EMBL" id="QXGB01000050">
    <property type="protein sequence ID" value="KAE9234251.1"/>
    <property type="molecule type" value="Genomic_DNA"/>
</dbReference>
<dbReference type="Proteomes" id="UP000429523">
    <property type="component" value="Unassembled WGS sequence"/>
</dbReference>
<evidence type="ECO:0000313" key="3">
    <source>
        <dbReference type="EMBL" id="KAE9138141.1"/>
    </source>
</evidence>